<dbReference type="EnsemblProtists" id="EKX41891">
    <property type="protein sequence ID" value="EKX41891"/>
    <property type="gene ID" value="GUITHDRAFT_153679"/>
</dbReference>
<comment type="subcellular location">
    <subcellularLocation>
        <location evidence="2">Peroxisome membrane</location>
    </subcellularLocation>
</comment>
<dbReference type="PANTHER" id="PTHR13299">
    <property type="entry name" value="PEROXISOMAL MEMBRANE PROTEIN PEX16"/>
    <property type="match status" value="1"/>
</dbReference>
<reference evidence="5" key="3">
    <citation type="submission" date="2016-03" db="UniProtKB">
        <authorList>
            <consortium name="EnsemblProtists"/>
        </authorList>
    </citation>
    <scope>IDENTIFICATION</scope>
</reference>
<reference evidence="4 6" key="1">
    <citation type="journal article" date="2012" name="Nature">
        <title>Algal genomes reveal evolutionary mosaicism and the fate of nucleomorphs.</title>
        <authorList>
            <consortium name="DOE Joint Genome Institute"/>
            <person name="Curtis B.A."/>
            <person name="Tanifuji G."/>
            <person name="Burki F."/>
            <person name="Gruber A."/>
            <person name="Irimia M."/>
            <person name="Maruyama S."/>
            <person name="Arias M.C."/>
            <person name="Ball S.G."/>
            <person name="Gile G.H."/>
            <person name="Hirakawa Y."/>
            <person name="Hopkins J.F."/>
            <person name="Kuo A."/>
            <person name="Rensing S.A."/>
            <person name="Schmutz J."/>
            <person name="Symeonidi A."/>
            <person name="Elias M."/>
            <person name="Eveleigh R.J."/>
            <person name="Herman E.K."/>
            <person name="Klute M.J."/>
            <person name="Nakayama T."/>
            <person name="Obornik M."/>
            <person name="Reyes-Prieto A."/>
            <person name="Armbrust E.V."/>
            <person name="Aves S.J."/>
            <person name="Beiko R.G."/>
            <person name="Coutinho P."/>
            <person name="Dacks J.B."/>
            <person name="Durnford D.G."/>
            <person name="Fast N.M."/>
            <person name="Green B.R."/>
            <person name="Grisdale C.J."/>
            <person name="Hempel F."/>
            <person name="Henrissat B."/>
            <person name="Hoppner M.P."/>
            <person name="Ishida K."/>
            <person name="Kim E."/>
            <person name="Koreny L."/>
            <person name="Kroth P.G."/>
            <person name="Liu Y."/>
            <person name="Malik S.B."/>
            <person name="Maier U.G."/>
            <person name="McRose D."/>
            <person name="Mock T."/>
            <person name="Neilson J.A."/>
            <person name="Onodera N.T."/>
            <person name="Poole A.M."/>
            <person name="Pritham E.J."/>
            <person name="Richards T.A."/>
            <person name="Rocap G."/>
            <person name="Roy S.W."/>
            <person name="Sarai C."/>
            <person name="Schaack S."/>
            <person name="Shirato S."/>
            <person name="Slamovits C.H."/>
            <person name="Spencer D.F."/>
            <person name="Suzuki S."/>
            <person name="Worden A.Z."/>
            <person name="Zauner S."/>
            <person name="Barry K."/>
            <person name="Bell C."/>
            <person name="Bharti A.K."/>
            <person name="Crow J.A."/>
            <person name="Grimwood J."/>
            <person name="Kramer R."/>
            <person name="Lindquist E."/>
            <person name="Lucas S."/>
            <person name="Salamov A."/>
            <person name="McFadden G.I."/>
            <person name="Lane C.E."/>
            <person name="Keeling P.J."/>
            <person name="Gray M.W."/>
            <person name="Grigoriev I.V."/>
            <person name="Archibald J.M."/>
        </authorList>
    </citation>
    <scope>NUCLEOTIDE SEQUENCE</scope>
    <source>
        <strain evidence="4 6">CCMP2712</strain>
    </source>
</reference>
<dbReference type="STRING" id="905079.L1J080"/>
<evidence type="ECO:0000256" key="3">
    <source>
        <dbReference type="SAM" id="MobiDB-lite"/>
    </source>
</evidence>
<reference evidence="6" key="2">
    <citation type="submission" date="2012-11" db="EMBL/GenBank/DDBJ databases">
        <authorList>
            <person name="Kuo A."/>
            <person name="Curtis B.A."/>
            <person name="Tanifuji G."/>
            <person name="Burki F."/>
            <person name="Gruber A."/>
            <person name="Irimia M."/>
            <person name="Maruyama S."/>
            <person name="Arias M.C."/>
            <person name="Ball S.G."/>
            <person name="Gile G.H."/>
            <person name="Hirakawa Y."/>
            <person name="Hopkins J.F."/>
            <person name="Rensing S.A."/>
            <person name="Schmutz J."/>
            <person name="Symeonidi A."/>
            <person name="Elias M."/>
            <person name="Eveleigh R.J."/>
            <person name="Herman E.K."/>
            <person name="Klute M.J."/>
            <person name="Nakayama T."/>
            <person name="Obornik M."/>
            <person name="Reyes-Prieto A."/>
            <person name="Armbrust E.V."/>
            <person name="Aves S.J."/>
            <person name="Beiko R.G."/>
            <person name="Coutinho P."/>
            <person name="Dacks J.B."/>
            <person name="Durnford D.G."/>
            <person name="Fast N.M."/>
            <person name="Green B.R."/>
            <person name="Grisdale C."/>
            <person name="Hempe F."/>
            <person name="Henrissat B."/>
            <person name="Hoppner M.P."/>
            <person name="Ishida K.-I."/>
            <person name="Kim E."/>
            <person name="Koreny L."/>
            <person name="Kroth P.G."/>
            <person name="Liu Y."/>
            <person name="Malik S.-B."/>
            <person name="Maier U.G."/>
            <person name="McRose D."/>
            <person name="Mock T."/>
            <person name="Neilson J.A."/>
            <person name="Onodera N.T."/>
            <person name="Poole A.M."/>
            <person name="Pritham E.J."/>
            <person name="Richards T.A."/>
            <person name="Rocap G."/>
            <person name="Roy S.W."/>
            <person name="Sarai C."/>
            <person name="Schaack S."/>
            <person name="Shirato S."/>
            <person name="Slamovits C.H."/>
            <person name="Spencer D.F."/>
            <person name="Suzuki S."/>
            <person name="Worden A.Z."/>
            <person name="Zauner S."/>
            <person name="Barry K."/>
            <person name="Bell C."/>
            <person name="Bharti A.K."/>
            <person name="Crow J.A."/>
            <person name="Grimwood J."/>
            <person name="Kramer R."/>
            <person name="Lindquist E."/>
            <person name="Lucas S."/>
            <person name="Salamov A."/>
            <person name="McFadden G.I."/>
            <person name="Lane C.E."/>
            <person name="Keeling P.J."/>
            <person name="Gray M.W."/>
            <person name="Grigoriev I.V."/>
            <person name="Archibald J.M."/>
        </authorList>
    </citation>
    <scope>NUCLEOTIDE SEQUENCE</scope>
    <source>
        <strain evidence="6">CCMP2712</strain>
    </source>
</reference>
<dbReference type="PANTHER" id="PTHR13299:SF0">
    <property type="entry name" value="PEROXISOMAL MEMBRANE PROTEIN PEX16"/>
    <property type="match status" value="1"/>
</dbReference>
<dbReference type="HOGENOM" id="CLU_786310_0_0_1"/>
<dbReference type="OrthoDB" id="2021143at2759"/>
<dbReference type="InterPro" id="IPR013919">
    <property type="entry name" value="Pex16"/>
</dbReference>
<dbReference type="KEGG" id="gtt:GUITHDRAFT_153679"/>
<dbReference type="AlphaFoldDB" id="L1J080"/>
<evidence type="ECO:0000313" key="6">
    <source>
        <dbReference type="Proteomes" id="UP000011087"/>
    </source>
</evidence>
<keyword evidence="2" id="KW-0812">Transmembrane</keyword>
<evidence type="ECO:0000256" key="2">
    <source>
        <dbReference type="RuleBase" id="RU365003"/>
    </source>
</evidence>
<evidence type="ECO:0000313" key="5">
    <source>
        <dbReference type="EnsemblProtists" id="EKX41891"/>
    </source>
</evidence>
<dbReference type="Pfam" id="PF08610">
    <property type="entry name" value="Pex16"/>
    <property type="match status" value="2"/>
</dbReference>
<feature type="compositionally biased region" description="Basic and acidic residues" evidence="3">
    <location>
        <begin position="225"/>
        <end position="241"/>
    </location>
</feature>
<dbReference type="RefSeq" id="XP_005828871.1">
    <property type="nucleotide sequence ID" value="XM_005828814.1"/>
</dbReference>
<dbReference type="GO" id="GO:0005778">
    <property type="term" value="C:peroxisomal membrane"/>
    <property type="evidence" value="ECO:0007669"/>
    <property type="project" value="UniProtKB-SubCell"/>
</dbReference>
<keyword evidence="2" id="KW-1133">Transmembrane helix</keyword>
<feature type="region of interest" description="Disordered" evidence="3">
    <location>
        <begin position="223"/>
        <end position="251"/>
    </location>
</feature>
<keyword evidence="2" id="KW-0472">Membrane</keyword>
<comment type="caution">
    <text evidence="2">Lacks conserved residue(s) required for the propagation of feature annotation.</text>
</comment>
<organism evidence="4">
    <name type="scientific">Guillardia theta (strain CCMP2712)</name>
    <name type="common">Cryptophyte</name>
    <dbReference type="NCBI Taxonomy" id="905079"/>
    <lineage>
        <taxon>Eukaryota</taxon>
        <taxon>Cryptophyceae</taxon>
        <taxon>Pyrenomonadales</taxon>
        <taxon>Geminigeraceae</taxon>
        <taxon>Guillardia</taxon>
    </lineage>
</organism>
<dbReference type="GeneID" id="17298519"/>
<comment type="similarity">
    <text evidence="1 2">Belongs to the peroxin-16 family.</text>
</comment>
<sequence>MRASSSLAPQLVDYLRLGTLLMPDNSGGEVSSEGLHTCVSVISLYSDVIESSRGNALTRCKMQRRSGFISNSKSEVLLEFIRRFELISEMLCDRALANRKFMLLLIIELAKACCKIQNCRKGREINYRSDSLGLTRAHRFQLSWSHVDIQRFRWWLAGSSIHALRPVVYLALMQKFGNKSWIPWITSFFIDALSEALSTHPNFLSKQTIKNMSHQSFQGCTVADDSNKPKSYGTKEMDTSREPQSSEASELDLQAVVDDEPRVEGTRREMKDLHRLQMRAAAIELILQKEIQRRRGLLLLYLFRPPVFQTLLVPLIKLLQRLTSRIPILGALIGVLLEMLMSLGRYYFYTAGT</sequence>
<gene>
    <name evidence="4" type="ORF">GUITHDRAFT_153679</name>
</gene>
<keyword evidence="2" id="KW-0576">Peroxisome</keyword>
<dbReference type="EMBL" id="JH993020">
    <property type="protein sequence ID" value="EKX41891.1"/>
    <property type="molecule type" value="Genomic_DNA"/>
</dbReference>
<proteinExistence type="inferred from homology"/>
<name>L1J080_GUITC</name>
<accession>L1J080</accession>
<protein>
    <recommendedName>
        <fullName evidence="2">Peroxisomal membrane protein PEX16</fullName>
    </recommendedName>
</protein>
<evidence type="ECO:0000313" key="4">
    <source>
        <dbReference type="EMBL" id="EKX41891.1"/>
    </source>
</evidence>
<evidence type="ECO:0000256" key="1">
    <source>
        <dbReference type="ARBA" id="ARBA00009505"/>
    </source>
</evidence>
<dbReference type="GO" id="GO:0007031">
    <property type="term" value="P:peroxisome organization"/>
    <property type="evidence" value="ECO:0007669"/>
    <property type="project" value="UniProtKB-KW"/>
</dbReference>
<keyword evidence="6" id="KW-1185">Reference proteome</keyword>
<dbReference type="PaxDb" id="55529-EKX41891"/>
<dbReference type="Proteomes" id="UP000011087">
    <property type="component" value="Unassembled WGS sequence"/>
</dbReference>
<feature type="transmembrane region" description="Helical" evidence="2">
    <location>
        <begin position="328"/>
        <end position="348"/>
    </location>
</feature>
<keyword evidence="2" id="KW-0962">Peroxisome biogenesis</keyword>